<feature type="compositionally biased region" description="Basic and acidic residues" evidence="1">
    <location>
        <begin position="243"/>
        <end position="261"/>
    </location>
</feature>
<dbReference type="GO" id="GO:0000235">
    <property type="term" value="C:astral microtubule"/>
    <property type="evidence" value="ECO:0007669"/>
    <property type="project" value="TreeGrafter"/>
</dbReference>
<dbReference type="CDD" id="cd00037">
    <property type="entry name" value="CLECT"/>
    <property type="match status" value="1"/>
</dbReference>
<organism evidence="2">
    <name type="scientific">Magallana gigas</name>
    <name type="common">Pacific oyster</name>
    <name type="synonym">Crassostrea gigas</name>
    <dbReference type="NCBI Taxonomy" id="29159"/>
    <lineage>
        <taxon>Eukaryota</taxon>
        <taxon>Metazoa</taxon>
        <taxon>Spiralia</taxon>
        <taxon>Lophotrochozoa</taxon>
        <taxon>Mollusca</taxon>
        <taxon>Bivalvia</taxon>
        <taxon>Autobranchia</taxon>
        <taxon>Pteriomorphia</taxon>
        <taxon>Ostreida</taxon>
        <taxon>Ostreoidea</taxon>
        <taxon>Ostreidae</taxon>
        <taxon>Magallana</taxon>
    </lineage>
</organism>
<dbReference type="GO" id="GO:0008017">
    <property type="term" value="F:microtubule binding"/>
    <property type="evidence" value="ECO:0007669"/>
    <property type="project" value="TreeGrafter"/>
</dbReference>
<dbReference type="SMART" id="SM00034">
    <property type="entry name" value="CLECT"/>
    <property type="match status" value="1"/>
</dbReference>
<feature type="compositionally biased region" description="Basic and acidic residues" evidence="1">
    <location>
        <begin position="268"/>
        <end position="279"/>
    </location>
</feature>
<dbReference type="EMBL" id="JH816567">
    <property type="protein sequence ID" value="EKC20974.1"/>
    <property type="molecule type" value="Genomic_DNA"/>
</dbReference>
<sequence>MDEVDSPFLKKKKSMQKKSDTIFQSELQMKLQQRRKDGLTYGLTSEESDSLVDDDDGDSDEEILAQHRRNLSNQKHSNRPSSAKRRTPTFQDTSDMSLGDTIRPVQGGNRFMKQRGQQGQKESIPPLSMGGKGGRTSPGMPSLTSPKLSPKDSKSLSDALGGKRTPSPKYPNQSMSQEDIIFGRKTPTNDPRRQSPTDNKPWQPPNFRKSPSTEQLDNRAPSPGPGVQGRRTPQDSFLQSIDENGKTPRKDRFPSPKDRSPKGGLASPKDRFSKSDRKSPKSLSIDDSPRLDDVPKPRPRHKTDIFGKTDQVDVDLETDSPSAHRFHRAGPGGRKTPTQTGRKTPTNLDGRKTPTNLDGRKTPTDKPSSRKRGEKETKHEPVKREASLLDFLSEDTTRKKKEEPKRKLLVQDPQESQEREESIRDDILGDKINRAKQRQNNRDGSNGDTKTYSRKQRDEDKVIPDDSSLCEEFDKDPLGRSFADPVKEAKPGRGPTESKKSDDIINKVAREQNKPDTGTIKSEKSLKKGEKEHRPKPRYTIPGTPTSQGTLSEMSFNDTMSIRQAVYEEWRKEKLKSARKEKKEQELKKQEEEKKKEEVRDILDKSTESILSSVAFSEAKKEKLLENESTFRTWKESKEETFVKKIKEEKRKEREKKEKEEKDKQQKIREAEKTFKIWKEEKDIEIKEKLKKKREEEREKKDAEDEVKRAKERENQTALRGWNNKKEQVLKEKEKEERKKKMATLKEQEDLKKEQEKEAEKLYHDWLHRKEVNKKKEKSRRYGSTESIEFRPAWSPAMAVSLACRDGWVKHGNYCFLFSHNKVHWAEAAEICRAFNSWLAEPTTHDIDNFIVSKTRATSPKRVYWLGGSDLQKEGTFQWLSSGNPFSYTNWIPGDPNNANVGEDCLIANWSGDGKWADADCEWVEYYICQNE</sequence>
<feature type="region of interest" description="Disordered" evidence="1">
    <location>
        <begin position="34"/>
        <end position="557"/>
    </location>
</feature>
<name>K1PQ55_MAGGI</name>
<feature type="compositionally biased region" description="Acidic residues" evidence="1">
    <location>
        <begin position="46"/>
        <end position="63"/>
    </location>
</feature>
<dbReference type="InterPro" id="IPR018378">
    <property type="entry name" value="C-type_lectin_CS"/>
</dbReference>
<dbReference type="InterPro" id="IPR001304">
    <property type="entry name" value="C-type_lectin-like"/>
</dbReference>
<feature type="compositionally biased region" description="Basic and acidic residues" evidence="1">
    <location>
        <begin position="395"/>
        <end position="406"/>
    </location>
</feature>
<feature type="region of interest" description="Disordered" evidence="1">
    <location>
        <begin position="691"/>
        <end position="750"/>
    </location>
</feature>
<feature type="compositionally biased region" description="Polar residues" evidence="1">
    <location>
        <begin position="336"/>
        <end position="347"/>
    </location>
</feature>
<dbReference type="PANTHER" id="PTHR14739">
    <property type="entry name" value="MICROTUBULE-ASSOCIATED PROTEIN 9"/>
    <property type="match status" value="1"/>
</dbReference>
<dbReference type="GO" id="GO:1902412">
    <property type="term" value="P:regulation of mitotic cytokinesis"/>
    <property type="evidence" value="ECO:0007669"/>
    <property type="project" value="TreeGrafter"/>
</dbReference>
<feature type="compositionally biased region" description="Basic and acidic residues" evidence="1">
    <location>
        <begin position="416"/>
        <end position="433"/>
    </location>
</feature>
<feature type="compositionally biased region" description="Polar residues" evidence="1">
    <location>
        <begin position="543"/>
        <end position="557"/>
    </location>
</feature>
<proteinExistence type="predicted"/>
<feature type="compositionally biased region" description="Basic and acidic residues" evidence="1">
    <location>
        <begin position="485"/>
        <end position="514"/>
    </location>
</feature>
<protein>
    <submittedName>
        <fullName evidence="2">Perlucin</fullName>
    </submittedName>
</protein>
<feature type="compositionally biased region" description="Basic and acidic residues" evidence="1">
    <location>
        <begin position="521"/>
        <end position="533"/>
    </location>
</feature>
<dbReference type="HOGENOM" id="CLU_314041_0_0_1"/>
<feature type="compositionally biased region" description="Basic residues" evidence="1">
    <location>
        <begin position="66"/>
        <end position="87"/>
    </location>
</feature>
<dbReference type="PROSITE" id="PS00615">
    <property type="entry name" value="C_TYPE_LECTIN_1"/>
    <property type="match status" value="1"/>
</dbReference>
<feature type="compositionally biased region" description="Basic and acidic residues" evidence="1">
    <location>
        <begin position="724"/>
        <end position="750"/>
    </location>
</feature>
<evidence type="ECO:0000313" key="2">
    <source>
        <dbReference type="EMBL" id="EKC20974.1"/>
    </source>
</evidence>
<dbReference type="Pfam" id="PF00059">
    <property type="entry name" value="Lectin_C"/>
    <property type="match status" value="1"/>
</dbReference>
<feature type="compositionally biased region" description="Basic and acidic residues" evidence="1">
    <location>
        <begin position="455"/>
        <end position="464"/>
    </location>
</feature>
<dbReference type="Gene3D" id="3.10.100.10">
    <property type="entry name" value="Mannose-Binding Protein A, subunit A"/>
    <property type="match status" value="1"/>
</dbReference>
<feature type="region of interest" description="Disordered" evidence="1">
    <location>
        <begin position="573"/>
        <end position="602"/>
    </location>
</feature>
<dbReference type="InParanoid" id="K1PQ55"/>
<dbReference type="InterPro" id="IPR026106">
    <property type="entry name" value="MAP9"/>
</dbReference>
<dbReference type="InterPro" id="IPR016186">
    <property type="entry name" value="C-type_lectin-like/link_sf"/>
</dbReference>
<reference evidence="2" key="1">
    <citation type="journal article" date="2012" name="Nature">
        <title>The oyster genome reveals stress adaptation and complexity of shell formation.</title>
        <authorList>
            <person name="Zhang G."/>
            <person name="Fang X."/>
            <person name="Guo X."/>
            <person name="Li L."/>
            <person name="Luo R."/>
            <person name="Xu F."/>
            <person name="Yang P."/>
            <person name="Zhang L."/>
            <person name="Wang X."/>
            <person name="Qi H."/>
            <person name="Xiong Z."/>
            <person name="Que H."/>
            <person name="Xie Y."/>
            <person name="Holland P.W."/>
            <person name="Paps J."/>
            <person name="Zhu Y."/>
            <person name="Wu F."/>
            <person name="Chen Y."/>
            <person name="Wang J."/>
            <person name="Peng C."/>
            <person name="Meng J."/>
            <person name="Yang L."/>
            <person name="Liu J."/>
            <person name="Wen B."/>
            <person name="Zhang N."/>
            <person name="Huang Z."/>
            <person name="Zhu Q."/>
            <person name="Feng Y."/>
            <person name="Mount A."/>
            <person name="Hedgecock D."/>
            <person name="Xu Z."/>
            <person name="Liu Y."/>
            <person name="Domazet-Loso T."/>
            <person name="Du Y."/>
            <person name="Sun X."/>
            <person name="Zhang S."/>
            <person name="Liu B."/>
            <person name="Cheng P."/>
            <person name="Jiang X."/>
            <person name="Li J."/>
            <person name="Fan D."/>
            <person name="Wang W."/>
            <person name="Fu W."/>
            <person name="Wang T."/>
            <person name="Wang B."/>
            <person name="Zhang J."/>
            <person name="Peng Z."/>
            <person name="Li Y."/>
            <person name="Li N."/>
            <person name="Wang J."/>
            <person name="Chen M."/>
            <person name="He Y."/>
            <person name="Tan F."/>
            <person name="Song X."/>
            <person name="Zheng Q."/>
            <person name="Huang R."/>
            <person name="Yang H."/>
            <person name="Du X."/>
            <person name="Chen L."/>
            <person name="Yang M."/>
            <person name="Gaffney P.M."/>
            <person name="Wang S."/>
            <person name="Luo L."/>
            <person name="She Z."/>
            <person name="Ming Y."/>
            <person name="Huang W."/>
            <person name="Zhang S."/>
            <person name="Huang B."/>
            <person name="Zhang Y."/>
            <person name="Qu T."/>
            <person name="Ni P."/>
            <person name="Miao G."/>
            <person name="Wang J."/>
            <person name="Wang Q."/>
            <person name="Steinberg C.E."/>
            <person name="Wang H."/>
            <person name="Li N."/>
            <person name="Qian L."/>
            <person name="Zhang G."/>
            <person name="Li Y."/>
            <person name="Yang H."/>
            <person name="Liu X."/>
            <person name="Wang J."/>
            <person name="Yin Y."/>
            <person name="Wang J."/>
        </authorList>
    </citation>
    <scope>NUCLEOTIDE SEQUENCE [LARGE SCALE GENOMIC DNA]</scope>
    <source>
        <strain evidence="2">05x7-T-G4-1.051#20</strain>
    </source>
</reference>
<feature type="region of interest" description="Disordered" evidence="1">
    <location>
        <begin position="1"/>
        <end position="20"/>
    </location>
</feature>
<feature type="compositionally biased region" description="Basic and acidic residues" evidence="1">
    <location>
        <begin position="358"/>
        <end position="387"/>
    </location>
</feature>
<gene>
    <name evidence="2" type="ORF">CGI_10004933</name>
</gene>
<dbReference type="InterPro" id="IPR016187">
    <property type="entry name" value="CTDL_fold"/>
</dbReference>
<dbReference type="GO" id="GO:0090307">
    <property type="term" value="P:mitotic spindle assembly"/>
    <property type="evidence" value="ECO:0007669"/>
    <property type="project" value="TreeGrafter"/>
</dbReference>
<accession>K1PQ55</accession>
<feature type="compositionally biased region" description="Basic and acidic residues" evidence="1">
    <location>
        <begin position="287"/>
        <end position="311"/>
    </location>
</feature>
<evidence type="ECO:0000256" key="1">
    <source>
        <dbReference type="SAM" id="MobiDB-lite"/>
    </source>
</evidence>
<dbReference type="PANTHER" id="PTHR14739:SF9">
    <property type="entry name" value="MICROTUBULE-ASSOCIATED PROTEIN 9"/>
    <property type="match status" value="1"/>
</dbReference>
<feature type="compositionally biased region" description="Basic and acidic residues" evidence="1">
    <location>
        <begin position="691"/>
        <end position="715"/>
    </location>
</feature>
<dbReference type="PROSITE" id="PS50041">
    <property type="entry name" value="C_TYPE_LECTIN_2"/>
    <property type="match status" value="1"/>
</dbReference>
<dbReference type="GO" id="GO:0000281">
    <property type="term" value="P:mitotic cytokinesis"/>
    <property type="evidence" value="ECO:0007669"/>
    <property type="project" value="InterPro"/>
</dbReference>
<dbReference type="SUPFAM" id="SSF56436">
    <property type="entry name" value="C-type lectin-like"/>
    <property type="match status" value="1"/>
</dbReference>
<dbReference type="AlphaFoldDB" id="K1PQ55"/>